<sequence>MRRSLITALVALIVLVGLGSVAVATGSGSTVTKARLERSLTTSFSQVYSQQAKLLGHKGVTPATMHAKAMCDDGADNVGPGSSWSCLMSWHDPNTPMPSTGYGHFELNVHSNDCYTAGSPSSLAGFQTITDKQGRTVNNPAYEWDVCFDPGSSNAPTGVSFPSALMLTATSLAPDAQGRATVPVLCATGAHGCAGSIAVTTADGRKLGSVPFDLAENETAKLTLPALPAGVKSVDLALTYQRGVGSSGTTLPVTGG</sequence>
<name>A0A7Y9JD26_9ACTN</name>
<evidence type="ECO:0000313" key="2">
    <source>
        <dbReference type="Proteomes" id="UP000535511"/>
    </source>
</evidence>
<protein>
    <submittedName>
        <fullName evidence="1">Uncharacterized protein</fullName>
    </submittedName>
</protein>
<dbReference type="EMBL" id="JACCBG010000001">
    <property type="protein sequence ID" value="NYD43911.1"/>
    <property type="molecule type" value="Genomic_DNA"/>
</dbReference>
<comment type="caution">
    <text evidence="1">The sequence shown here is derived from an EMBL/GenBank/DDBJ whole genome shotgun (WGS) entry which is preliminary data.</text>
</comment>
<evidence type="ECO:0000313" key="1">
    <source>
        <dbReference type="EMBL" id="NYD43911.1"/>
    </source>
</evidence>
<dbReference type="Proteomes" id="UP000535511">
    <property type="component" value="Unassembled WGS sequence"/>
</dbReference>
<organism evidence="1 2">
    <name type="scientific">Nocardioides panaciterrulae</name>
    <dbReference type="NCBI Taxonomy" id="661492"/>
    <lineage>
        <taxon>Bacteria</taxon>
        <taxon>Bacillati</taxon>
        <taxon>Actinomycetota</taxon>
        <taxon>Actinomycetes</taxon>
        <taxon>Propionibacteriales</taxon>
        <taxon>Nocardioidaceae</taxon>
        <taxon>Nocardioides</taxon>
    </lineage>
</organism>
<keyword evidence="2" id="KW-1185">Reference proteome</keyword>
<reference evidence="1 2" key="1">
    <citation type="submission" date="2020-07" db="EMBL/GenBank/DDBJ databases">
        <title>Sequencing the genomes of 1000 actinobacteria strains.</title>
        <authorList>
            <person name="Klenk H.-P."/>
        </authorList>
    </citation>
    <scope>NUCLEOTIDE SEQUENCE [LARGE SCALE GENOMIC DNA]</scope>
    <source>
        <strain evidence="1 2">DSM 21350</strain>
    </source>
</reference>
<gene>
    <name evidence="1" type="ORF">BJZ21_003994</name>
</gene>
<dbReference type="AlphaFoldDB" id="A0A7Y9JD26"/>
<dbReference type="RefSeq" id="WP_179665375.1">
    <property type="nucleotide sequence ID" value="NZ_JACCBG010000001.1"/>
</dbReference>
<proteinExistence type="predicted"/>
<accession>A0A7Y9JD26</accession>